<keyword evidence="4" id="KW-0804">Transcription</keyword>
<keyword evidence="9" id="KW-1185">Reference proteome</keyword>
<dbReference type="GO" id="GO:0003700">
    <property type="term" value="F:DNA-binding transcription factor activity"/>
    <property type="evidence" value="ECO:0007669"/>
    <property type="project" value="InterPro"/>
</dbReference>
<protein>
    <submittedName>
        <fullName evidence="8">Transcription factor with AP2 domain(S) (ApiAP2)</fullName>
    </submittedName>
</protein>
<name>A0A1R4AAH8_BABMR</name>
<comment type="subcellular location">
    <subcellularLocation>
        <location evidence="1">Nucleus</location>
    </subcellularLocation>
</comment>
<feature type="compositionally biased region" description="Polar residues" evidence="6">
    <location>
        <begin position="142"/>
        <end position="159"/>
    </location>
</feature>
<evidence type="ECO:0000256" key="2">
    <source>
        <dbReference type="ARBA" id="ARBA00023015"/>
    </source>
</evidence>
<dbReference type="Proteomes" id="UP000002899">
    <property type="component" value="Chromosome II"/>
</dbReference>
<evidence type="ECO:0000256" key="6">
    <source>
        <dbReference type="SAM" id="MobiDB-lite"/>
    </source>
</evidence>
<accession>A0A1R4AAH8</accession>
<evidence type="ECO:0000256" key="5">
    <source>
        <dbReference type="ARBA" id="ARBA00023242"/>
    </source>
</evidence>
<dbReference type="VEuPathDB" id="PiroplasmaDB:BMR1_02g02446"/>
<reference evidence="8 9" key="2">
    <citation type="journal article" date="2013" name="PLoS ONE">
        <title>Whole genome mapping and re-organization of the nuclear and mitochondrial genomes of Babesia microti isolates.</title>
        <authorList>
            <person name="Cornillot E."/>
            <person name="Dassouli A."/>
            <person name="Garg A."/>
            <person name="Pachikara N."/>
            <person name="Randazzo S."/>
            <person name="Depoix D."/>
            <person name="Carcy B."/>
            <person name="Delbecq S."/>
            <person name="Frutos R."/>
            <person name="Silva J.C."/>
            <person name="Sutton R."/>
            <person name="Krause P.J."/>
            <person name="Mamoun C.B."/>
        </authorList>
    </citation>
    <scope>NUCLEOTIDE SEQUENCE [LARGE SCALE GENOMIC DNA]</scope>
    <source>
        <strain evidence="8 9">RI</strain>
    </source>
</reference>
<reference evidence="8 9" key="3">
    <citation type="journal article" date="2016" name="Sci. Rep.">
        <title>Genome-wide diversity and gene expression profiling of Babesia microti isolates identify polymorphic genes that mediate host-pathogen interactions.</title>
        <authorList>
            <person name="Silva J.C."/>
            <person name="Cornillot E."/>
            <person name="McCracken C."/>
            <person name="Usmani-Brown S."/>
            <person name="Dwivedi A."/>
            <person name="Ifeonu O.O."/>
            <person name="Crabtree J."/>
            <person name="Gotia H.T."/>
            <person name="Virji A.Z."/>
            <person name="Reynes C."/>
            <person name="Colinge J."/>
            <person name="Kumar V."/>
            <person name="Lawres L."/>
            <person name="Pazzi J.E."/>
            <person name="Pablo J.V."/>
            <person name="Hung C."/>
            <person name="Brancato J."/>
            <person name="Kumari P."/>
            <person name="Orvis J."/>
            <person name="Tretina K."/>
            <person name="Chibucos M."/>
            <person name="Ott S."/>
            <person name="Sadzewicz L."/>
            <person name="Sengamalay N."/>
            <person name="Shetty A.C."/>
            <person name="Su Q."/>
            <person name="Tallon L."/>
            <person name="Fraser C.M."/>
            <person name="Frutos R."/>
            <person name="Molina D.M."/>
            <person name="Krause P.J."/>
            <person name="Ben Mamoun C."/>
        </authorList>
    </citation>
    <scope>NUCLEOTIDE SEQUENCE [LARGE SCALE GENOMIC DNA]</scope>
    <source>
        <strain evidence="8 9">RI</strain>
    </source>
</reference>
<dbReference type="GO" id="GO:0003677">
    <property type="term" value="F:DNA binding"/>
    <property type="evidence" value="ECO:0007669"/>
    <property type="project" value="UniProtKB-KW"/>
</dbReference>
<evidence type="ECO:0000256" key="1">
    <source>
        <dbReference type="ARBA" id="ARBA00004123"/>
    </source>
</evidence>
<evidence type="ECO:0000256" key="3">
    <source>
        <dbReference type="ARBA" id="ARBA00023125"/>
    </source>
</evidence>
<evidence type="ECO:0000256" key="4">
    <source>
        <dbReference type="ARBA" id="ARBA00023163"/>
    </source>
</evidence>
<dbReference type="Pfam" id="PF00847">
    <property type="entry name" value="AP2"/>
    <property type="match status" value="1"/>
</dbReference>
<evidence type="ECO:0000313" key="9">
    <source>
        <dbReference type="Proteomes" id="UP000002899"/>
    </source>
</evidence>
<dbReference type="RefSeq" id="XP_021338200.1">
    <property type="nucleotide sequence ID" value="XM_021481573.1"/>
</dbReference>
<dbReference type="EMBL" id="FO082872">
    <property type="protein sequence ID" value="SJK86001.1"/>
    <property type="molecule type" value="Genomic_DNA"/>
</dbReference>
<evidence type="ECO:0000313" key="8">
    <source>
        <dbReference type="EMBL" id="SJK86001.1"/>
    </source>
</evidence>
<keyword evidence="5" id="KW-0539">Nucleus</keyword>
<dbReference type="GO" id="GO:0005634">
    <property type="term" value="C:nucleus"/>
    <property type="evidence" value="ECO:0007669"/>
    <property type="project" value="UniProtKB-SubCell"/>
</dbReference>
<proteinExistence type="predicted"/>
<keyword evidence="2" id="KW-0805">Transcription regulation</keyword>
<feature type="region of interest" description="Disordered" evidence="6">
    <location>
        <begin position="1"/>
        <end position="25"/>
    </location>
</feature>
<dbReference type="AlphaFoldDB" id="A0A1R4AAH8"/>
<feature type="compositionally biased region" description="Low complexity" evidence="6">
    <location>
        <begin position="131"/>
        <end position="141"/>
    </location>
</feature>
<keyword evidence="3" id="KW-0238">DNA-binding</keyword>
<organism evidence="8 9">
    <name type="scientific">Babesia microti (strain RI)</name>
    <dbReference type="NCBI Taxonomy" id="1133968"/>
    <lineage>
        <taxon>Eukaryota</taxon>
        <taxon>Sar</taxon>
        <taxon>Alveolata</taxon>
        <taxon>Apicomplexa</taxon>
        <taxon>Aconoidasida</taxon>
        <taxon>Piroplasmida</taxon>
        <taxon>Babesiidae</taxon>
        <taxon>Babesia</taxon>
    </lineage>
</organism>
<sequence length="424" mass="46327">MDKAVGGVRPQLPMDPGHKDDTISSCNPNDPCESRYKNNALPGTRNLSDCKINTAIPIGQQNDNMTSYVYSSADSLYCKDLIGLAQLNHLPSLQETQLKNTSTDSISTVDSQLAVPAVLGPKRKNRQNVQNNAPPATATNTKTSYANGSASPASVPGNSRVNCNSSGGYPGVSWNRRMGAWLSFYYDNYCRRSRTFHPKHFNMDVEAARLAAVSFIKTVEGNPRSKRIRRAEKGIRPKSTALVSKSQYISADLAHASTPKSPNCRSMAGVDLAAVAPTATAARGWSPYYVVPNEDYYAGENYWKSIAMLDTYSLPEQLCGYTPNSPMMGFVLPSTGYMNYDNSYYAHHPLPHSCPKAQNLSAAASPSKDYDYGTQPQYVPHVEAVPANNVYTSDQHPDLNSLFYLNPVKCSQPAANSAGFYIDQ</sequence>
<gene>
    <name evidence="8" type="ORF">BMR1_02g02446</name>
</gene>
<dbReference type="Gene3D" id="1.20.5.2050">
    <property type="match status" value="1"/>
</dbReference>
<evidence type="ECO:0000259" key="7">
    <source>
        <dbReference type="Pfam" id="PF00847"/>
    </source>
</evidence>
<dbReference type="SMR" id="A0A1R4AAH8"/>
<dbReference type="GeneID" id="24424275"/>
<dbReference type="KEGG" id="bmic:BMR1_02g02446"/>
<dbReference type="OrthoDB" id="333966at2759"/>
<feature type="domain" description="AP2/ERF" evidence="7">
    <location>
        <begin position="168"/>
        <end position="221"/>
    </location>
</feature>
<dbReference type="InterPro" id="IPR001471">
    <property type="entry name" value="AP2/ERF_dom"/>
</dbReference>
<reference evidence="8 9" key="1">
    <citation type="journal article" date="2012" name="Nucleic Acids Res.">
        <title>Sequencing of the smallest Apicomplexan genome from the human pathogen Babesia microti.</title>
        <authorList>
            <person name="Cornillot E."/>
            <person name="Hadj-Kaddour K."/>
            <person name="Dassouli A."/>
            <person name="Noel B."/>
            <person name="Ranwez V."/>
            <person name="Vacherie B."/>
            <person name="Augagneur Y."/>
            <person name="Bres V."/>
            <person name="Duclos A."/>
            <person name="Randazzo S."/>
            <person name="Carcy B."/>
            <person name="Debierre-Grockiego F."/>
            <person name="Delbecq S."/>
            <person name="Moubri-Menage K."/>
            <person name="Shams-Eldin H."/>
            <person name="Usmani-Brown S."/>
            <person name="Bringaud F."/>
            <person name="Wincker P."/>
            <person name="Vivares C.P."/>
            <person name="Schwarz R.T."/>
            <person name="Schetters T.P."/>
            <person name="Krause P.J."/>
            <person name="Gorenflot A."/>
            <person name="Berry V."/>
            <person name="Barbe V."/>
            <person name="Ben Mamoun C."/>
        </authorList>
    </citation>
    <scope>NUCLEOTIDE SEQUENCE [LARGE SCALE GENOMIC DNA]</scope>
    <source>
        <strain evidence="8 9">RI</strain>
    </source>
</reference>
<feature type="region of interest" description="Disordered" evidence="6">
    <location>
        <begin position="118"/>
        <end position="159"/>
    </location>
</feature>